<dbReference type="Pfam" id="PF14223">
    <property type="entry name" value="Retrotran_gag_2"/>
    <property type="match status" value="1"/>
</dbReference>
<accession>A0A6D2JAS5</accession>
<evidence type="ECO:0000313" key="2">
    <source>
        <dbReference type="Proteomes" id="UP000467841"/>
    </source>
</evidence>
<proteinExistence type="predicted"/>
<comment type="caution">
    <text evidence="1">The sequence shown here is derived from an EMBL/GenBank/DDBJ whole genome shotgun (WGS) entry which is preliminary data.</text>
</comment>
<sequence length="116" mass="13228">MTTIKIEIDRFDGNGDFYMWRKRMYANLSVLGLKDVLSEAALVVIPADETPEAQALRLQSAAERLERCEKAKNLIFCNITDPVLRKHDACETAESAWSTMEILYLSNSLPNRIHLQ</sequence>
<dbReference type="OrthoDB" id="1112752at2759"/>
<gene>
    <name evidence="1" type="ORF">MERR_LOCUS25282</name>
</gene>
<organism evidence="1 2">
    <name type="scientific">Microthlaspi erraticum</name>
    <dbReference type="NCBI Taxonomy" id="1685480"/>
    <lineage>
        <taxon>Eukaryota</taxon>
        <taxon>Viridiplantae</taxon>
        <taxon>Streptophyta</taxon>
        <taxon>Embryophyta</taxon>
        <taxon>Tracheophyta</taxon>
        <taxon>Spermatophyta</taxon>
        <taxon>Magnoliopsida</taxon>
        <taxon>eudicotyledons</taxon>
        <taxon>Gunneridae</taxon>
        <taxon>Pentapetalae</taxon>
        <taxon>rosids</taxon>
        <taxon>malvids</taxon>
        <taxon>Brassicales</taxon>
        <taxon>Brassicaceae</taxon>
        <taxon>Coluteocarpeae</taxon>
        <taxon>Microthlaspi</taxon>
    </lineage>
</organism>
<dbReference type="AlphaFoldDB" id="A0A6D2JAS5"/>
<dbReference type="EMBL" id="CACVBM020001185">
    <property type="protein sequence ID" value="CAA7038047.1"/>
    <property type="molecule type" value="Genomic_DNA"/>
</dbReference>
<name>A0A6D2JAS5_9BRAS</name>
<dbReference type="Proteomes" id="UP000467841">
    <property type="component" value="Unassembled WGS sequence"/>
</dbReference>
<keyword evidence="2" id="KW-1185">Reference proteome</keyword>
<reference evidence="1" key="1">
    <citation type="submission" date="2020-01" db="EMBL/GenBank/DDBJ databases">
        <authorList>
            <person name="Mishra B."/>
        </authorList>
    </citation>
    <scope>NUCLEOTIDE SEQUENCE [LARGE SCALE GENOMIC DNA]</scope>
</reference>
<protein>
    <recommendedName>
        <fullName evidence="3">Retrotransposon Copia-like N-terminal domain-containing protein</fullName>
    </recommendedName>
</protein>
<evidence type="ECO:0000313" key="1">
    <source>
        <dbReference type="EMBL" id="CAA7038047.1"/>
    </source>
</evidence>
<evidence type="ECO:0008006" key="3">
    <source>
        <dbReference type="Google" id="ProtNLM"/>
    </source>
</evidence>